<name>A0AAD5XAN8_9FUNG</name>
<dbReference type="Proteomes" id="UP001211907">
    <property type="component" value="Unassembled WGS sequence"/>
</dbReference>
<keyword evidence="2" id="KW-1185">Reference proteome</keyword>
<sequence>MDKILQHSGVESAKNKLDSLLSTLQPEIRTELSQVISDYIALNRIADLHLYSGNNQNEQTNVDAAAGDTVGAANEVTDAAVAVAAEPENLPKSKRRVGENDLLSRHEVKKLKGIAKLEGIINLYSNPPDDRSTLTNGARAFICQCDAVVTCFKNHFKENKLHTTFGKKVCKGGNDSCFE</sequence>
<dbReference type="AlphaFoldDB" id="A0AAD5XAN8"/>
<dbReference type="EMBL" id="JADGJH010001436">
    <property type="protein sequence ID" value="KAJ3113579.1"/>
    <property type="molecule type" value="Genomic_DNA"/>
</dbReference>
<evidence type="ECO:0000313" key="2">
    <source>
        <dbReference type="Proteomes" id="UP001211907"/>
    </source>
</evidence>
<comment type="caution">
    <text evidence="1">The sequence shown here is derived from an EMBL/GenBank/DDBJ whole genome shotgun (WGS) entry which is preliminary data.</text>
</comment>
<evidence type="ECO:0000313" key="1">
    <source>
        <dbReference type="EMBL" id="KAJ3113579.1"/>
    </source>
</evidence>
<organism evidence="1 2">
    <name type="scientific">Physocladia obscura</name>
    <dbReference type="NCBI Taxonomy" id="109957"/>
    <lineage>
        <taxon>Eukaryota</taxon>
        <taxon>Fungi</taxon>
        <taxon>Fungi incertae sedis</taxon>
        <taxon>Chytridiomycota</taxon>
        <taxon>Chytridiomycota incertae sedis</taxon>
        <taxon>Chytridiomycetes</taxon>
        <taxon>Chytridiales</taxon>
        <taxon>Chytriomycetaceae</taxon>
        <taxon>Physocladia</taxon>
    </lineage>
</organism>
<reference evidence="1" key="1">
    <citation type="submission" date="2020-05" db="EMBL/GenBank/DDBJ databases">
        <title>Phylogenomic resolution of chytrid fungi.</title>
        <authorList>
            <person name="Stajich J.E."/>
            <person name="Amses K."/>
            <person name="Simmons R."/>
            <person name="Seto K."/>
            <person name="Myers J."/>
            <person name="Bonds A."/>
            <person name="Quandt C.A."/>
            <person name="Barry K."/>
            <person name="Liu P."/>
            <person name="Grigoriev I."/>
            <person name="Longcore J.E."/>
            <person name="James T.Y."/>
        </authorList>
    </citation>
    <scope>NUCLEOTIDE SEQUENCE</scope>
    <source>
        <strain evidence="1">JEL0513</strain>
    </source>
</reference>
<proteinExistence type="predicted"/>
<protein>
    <submittedName>
        <fullName evidence="1">Uncharacterized protein</fullName>
    </submittedName>
</protein>
<gene>
    <name evidence="1" type="ORF">HK100_001941</name>
</gene>
<accession>A0AAD5XAN8</accession>